<dbReference type="PANTHER" id="PTHR43775:SF29">
    <property type="entry name" value="ASPERFURANONE POLYKETIDE SYNTHASE AFOG-RELATED"/>
    <property type="match status" value="1"/>
</dbReference>
<dbReference type="InterPro" id="IPR036736">
    <property type="entry name" value="ACP-like_sf"/>
</dbReference>
<dbReference type="Pfam" id="PF08240">
    <property type="entry name" value="ADH_N"/>
    <property type="match status" value="1"/>
</dbReference>
<dbReference type="Pfam" id="PF21089">
    <property type="entry name" value="PKS_DH_N"/>
    <property type="match status" value="1"/>
</dbReference>
<sequence>MISANSEINEQNQRDVPIAIVGFASLFPGDGADTESFWQMLLEKQSAMTESPEDRVNMKGWYYPETGRRGRMYARGANFLREDVSLFDAPFFSLSAEEASAMDPQQRHLLEVTYKALENAGIPIERVSGTQTSVHVGCSAFDYRNMRTRDLETTSDYDSTGVSASMAANRISWFFDCRGPSIMMDTACSSSLVALDMAVQSLQSGENCMGIVAGSNLILSPDSTMLEGHATMLSPDSTSYSFDHRANGFSRGEGTATVIIKRLTDAIQDGDTIRAVIRSTGSNNNGHASVGIMQPSEESQVDLIRHTYEKAGLDMAKTRFCEAHGTGTVVGDSIEMAALGRAFQDTLGADRPLIVGAVKPNIGHLEGASGLAGVIKTILALEKGAIPPNTNFERFSDRIDASELNVKVPLTSLPWPAKGLRRASVNSFGIGGSNAHAVLDDALNYLRDHGIVGNHNTVDDPNVVSKEYHDAVILGTKPSSQKLLIFSNLDKAALKRSSALYKEHFQGLALAAENTGSYLENLAFTLNSRRSVLPYRGYLVASSLTDLRNAETLVENSCASLQTPKICFAFTGQGAVWAGMGNELLAYPLFKSIITDLEADLREMGFSWSLLDIIANRISSTNIDNPIVAQTANTALQIALTDLYAVCGVHPETVIGHSSGEIAAAYACGALSATEALKVAYSRGLCISQMLPNQTQTGGMIAVGLGEQDARTFIAKVTKLHGKVGLDVACINSWSNVTVSGDISQINTLKTLLDSEKIFARKLNVPVAYHSLQMGPAITPYKELLSGLDQGIITDLSLSCPMVSSVTGAPVPHKRLRSSKYWCDNLLSPVRFADAFSTTRKSNADSELPANVFLEIGPHAALKSSIRDPNTENISNSDLYYSPSVVRNKDATQTFLASLGQLYTLGCSVVLEKANRLDGSIQKHPKVLTDLPSYSFDHSKSYWRESRISKQFRLSDQGHHDLLGKPIADWNAAEAQWRNFIKVSELPWLEDHIVGGKLIYPAAGMMAMAIEAVKQITDRTEGVTAYSMKDVKYMQAMVIPEGTGGLETKLHLRRTAGALDTAGEWAEFRIFSHVDDQWKEHCTGFIRQEYSSSNEVEEAGQDLQILRRQHQKRDTECVHSCEKSEMYKCLIENGFGLGPAFQTVDDAKYNIEGDSIANISVYQWPERLNPQSHVIHPTTLDGALQVTMAAMTQGGTVKVPTAIPTSLRKIWIAKDGLSCTHAQVVAASGHIKAHGRGYESDITAMNTDLSTILLKVEGLQSTSISSSEDVSSAYTGPRGTCLNVKLLPAFQFMSPQIVDDYCTKQLHGELADPGTFYQDVHFILFKFLQDALKEVGDSVPDFVPAHLGRYLQWAASKHKMFSDQIAPFDDPAWPRLLQDEAYVNSVCQKVASFSVEGSTFVHIGKNLPSILHGEMDVLQFLYEDNLLHDFYDEWNKANIGFKQFEAYLELLAHENPEMNIIEIGAGTGGTTRRVMHGLSTGCGLLPEEAMFGSYEYTDISAGFFEKAQETFHQYPRMSFRTLDVEKNIAGQQFATGTYDLVIAGSVLHATQDIAATMRNVRSLLKPGGKLMMLELVHPEVLRGAFLGGLMEGWWTNDPTRPWNPTLTVPEWHKTLQSTGFSGVDIEFPDHFDSKDQESSILIGQALELPLSTIGPRRLVEQTHGFCFIGDPESECQQEVFSSMQDSLKTSHPDAPTDFCTLRQRAAKPNLPGSTIVFLGDLNKALLGDLDESSFNDFQAVTASCENILWVSAGGGESGDRPECCIVDGWARSFRSEHPTQSLIVLKFDLQRGTLDANQKSQLSHVLGYLVDNSEYNRGSYEPEIIEINGLLHIPRVQSNSMLKENIFAPLASPRTEMRRLDSIGAAQLGIGQCGLLDTLRWMPISSSEIGDVLLPDEVEIQVEAVGLNFKDCLMALGRVPETTLGLECAGTVRRAGTASDFQPENRVLSFGPGLFKTVVRVTKDLVIPIPKSLTFAEAAAIPAQFLTAWRVIACIGKLKKNESVLIHAGAGGSGQAAIQVAQYIGSEVYATVGSREKKEILMREYNIPADHIFYSRNTSFAEGIMRSTNGRGVDVIMNSLAGHILHASWECIAAEGRFVEIGRKDILSNANLPMAPFARNATFTAFEGSSLNTAIFQEDSKIILDLFRRRVFHVPRPLHVLKVDEVEEAFRSLQKGSAAGKFVLTMDPDSVVPCLFQVEKRSRCSPDATYVVSGGLGGLGRRVARWLVSCGACNLVLIGRSGAKSPEAFELISELEQKKVRVKALPCDIVDREAVQQLVDDIDRTMPPVRGCIQAAMVLRDRMWQDMTAEDWHFAVDCKTLGSWNLAQSLPSDLDFFVMLSSCSALIGPPGQANYSAGNSYMDGLARHLVLRGRKAISLDLGVMRDDGFLAEDPEFMKQVLTYGALETVRREDFFAILDYYCNPNLPPMSPQTAQVAIGVPHINSNGKLAHLVRDPPIFRQLRVLPNSSSIGENSTGGSAGAKLDYRKLLSEAPCPEDAREIVFQALVEKLKKICNLNEDNLDSNMHVPLTKLGVDSLVAVELGNWLKRLFEADVAVFELMGEETLSTLSLVVTKRSHLCQSS</sequence>
<dbReference type="Pfam" id="PF23297">
    <property type="entry name" value="ACP_SdgA_C"/>
    <property type="match status" value="1"/>
</dbReference>
<dbReference type="SUPFAM" id="SSF53901">
    <property type="entry name" value="Thiolase-like"/>
    <property type="match status" value="1"/>
</dbReference>
<dbReference type="Pfam" id="PF16197">
    <property type="entry name" value="KAsynt_C_assoc"/>
    <property type="match status" value="1"/>
</dbReference>
<keyword evidence="2" id="KW-0597">Phosphoprotein</keyword>
<dbReference type="InterPro" id="IPR001227">
    <property type="entry name" value="Ac_transferase_dom_sf"/>
</dbReference>
<dbReference type="Pfam" id="PF13602">
    <property type="entry name" value="ADH_zinc_N_2"/>
    <property type="match status" value="1"/>
</dbReference>
<dbReference type="CDD" id="cd02440">
    <property type="entry name" value="AdoMet_MTases"/>
    <property type="match status" value="1"/>
</dbReference>
<dbReference type="InterPro" id="IPR016036">
    <property type="entry name" value="Malonyl_transacylase_ACP-bd"/>
</dbReference>
<dbReference type="GO" id="GO:0032259">
    <property type="term" value="P:methylation"/>
    <property type="evidence" value="ECO:0007669"/>
    <property type="project" value="UniProtKB-KW"/>
</dbReference>
<dbReference type="InterPro" id="IPR014043">
    <property type="entry name" value="Acyl_transferase_dom"/>
</dbReference>
<feature type="active site" description="Proton donor; for dehydratase activity" evidence="9">
    <location>
        <position position="1181"/>
    </location>
</feature>
<gene>
    <name evidence="13" type="ORF">N7494_007549</name>
</gene>
<dbReference type="InterPro" id="IPR029063">
    <property type="entry name" value="SAM-dependent_MTases_sf"/>
</dbReference>
<dbReference type="PROSITE" id="PS00012">
    <property type="entry name" value="PHOSPHOPANTETHEINE"/>
    <property type="match status" value="1"/>
</dbReference>
<dbReference type="FunFam" id="3.40.50.720:FF:000209">
    <property type="entry name" value="Polyketide synthase Pks12"/>
    <property type="match status" value="1"/>
</dbReference>
<dbReference type="InterPro" id="IPR011032">
    <property type="entry name" value="GroES-like_sf"/>
</dbReference>
<evidence type="ECO:0000256" key="5">
    <source>
        <dbReference type="ARBA" id="ARBA00022857"/>
    </source>
</evidence>
<evidence type="ECO:0000259" key="12">
    <source>
        <dbReference type="PROSITE" id="PS52019"/>
    </source>
</evidence>
<keyword evidence="4" id="KW-0808">Transferase</keyword>
<dbReference type="SMART" id="SM00825">
    <property type="entry name" value="PKS_KS"/>
    <property type="match status" value="1"/>
</dbReference>
<dbReference type="Gene3D" id="3.40.47.10">
    <property type="match status" value="1"/>
</dbReference>
<dbReference type="InterPro" id="IPR036291">
    <property type="entry name" value="NAD(P)-bd_dom_sf"/>
</dbReference>
<accession>A0AAD6CSR1</accession>
<dbReference type="InterPro" id="IPR016035">
    <property type="entry name" value="Acyl_Trfase/lysoPLipase"/>
</dbReference>
<dbReference type="PROSITE" id="PS52019">
    <property type="entry name" value="PKS_MFAS_DH"/>
    <property type="match status" value="1"/>
</dbReference>
<evidence type="ECO:0000256" key="3">
    <source>
        <dbReference type="ARBA" id="ARBA00022603"/>
    </source>
</evidence>
<dbReference type="Pfam" id="PF00698">
    <property type="entry name" value="Acyl_transf_1"/>
    <property type="match status" value="1"/>
</dbReference>
<dbReference type="InterPro" id="IPR014031">
    <property type="entry name" value="Ketoacyl_synth_C"/>
</dbReference>
<dbReference type="GO" id="GO:0044550">
    <property type="term" value="P:secondary metabolite biosynthetic process"/>
    <property type="evidence" value="ECO:0007669"/>
    <property type="project" value="TreeGrafter"/>
</dbReference>
<dbReference type="InterPro" id="IPR020807">
    <property type="entry name" value="PKS_DH"/>
</dbReference>
<dbReference type="InterPro" id="IPR016039">
    <property type="entry name" value="Thiolase-like"/>
</dbReference>
<dbReference type="PROSITE" id="PS50075">
    <property type="entry name" value="CARRIER"/>
    <property type="match status" value="1"/>
</dbReference>
<dbReference type="SUPFAM" id="SSF51735">
    <property type="entry name" value="NAD(P)-binding Rossmann-fold domains"/>
    <property type="match status" value="2"/>
</dbReference>
<dbReference type="PROSITE" id="PS00606">
    <property type="entry name" value="KS3_1"/>
    <property type="match status" value="1"/>
</dbReference>
<dbReference type="PROSITE" id="PS52004">
    <property type="entry name" value="KS3_2"/>
    <property type="match status" value="1"/>
</dbReference>
<dbReference type="InterPro" id="IPR009081">
    <property type="entry name" value="PP-bd_ACP"/>
</dbReference>
<dbReference type="GO" id="GO:0004312">
    <property type="term" value="F:fatty acid synthase activity"/>
    <property type="evidence" value="ECO:0007669"/>
    <property type="project" value="TreeGrafter"/>
</dbReference>
<proteinExistence type="predicted"/>
<dbReference type="SMART" id="SM00827">
    <property type="entry name" value="PKS_AT"/>
    <property type="match status" value="1"/>
</dbReference>
<keyword evidence="7" id="KW-0511">Multifunctional enzyme</keyword>
<dbReference type="SUPFAM" id="SSF52151">
    <property type="entry name" value="FabD/lysophospholipase-like"/>
    <property type="match status" value="1"/>
</dbReference>
<keyword evidence="3" id="KW-0489">Methyltransferase</keyword>
<feature type="domain" description="Carrier" evidence="10">
    <location>
        <begin position="2497"/>
        <end position="2577"/>
    </location>
</feature>
<comment type="caution">
    <text evidence="13">The sequence shown here is derived from an EMBL/GenBank/DDBJ whole genome shotgun (WGS) entry which is preliminary data.</text>
</comment>
<dbReference type="Gene3D" id="3.40.50.150">
    <property type="entry name" value="Vaccinia Virus protein VP39"/>
    <property type="match status" value="1"/>
</dbReference>
<dbReference type="SMART" id="SM00829">
    <property type="entry name" value="PKS_ER"/>
    <property type="match status" value="1"/>
</dbReference>
<evidence type="ECO:0000256" key="6">
    <source>
        <dbReference type="ARBA" id="ARBA00023002"/>
    </source>
</evidence>
<dbReference type="Gene3D" id="3.40.50.720">
    <property type="entry name" value="NAD(P)-binding Rossmann-like Domain"/>
    <property type="match status" value="2"/>
</dbReference>
<dbReference type="PANTHER" id="PTHR43775">
    <property type="entry name" value="FATTY ACID SYNTHASE"/>
    <property type="match status" value="1"/>
</dbReference>
<dbReference type="Gene3D" id="1.10.1200.10">
    <property type="entry name" value="ACP-like"/>
    <property type="match status" value="1"/>
</dbReference>
<dbReference type="Pfam" id="PF08242">
    <property type="entry name" value="Methyltransf_12"/>
    <property type="match status" value="1"/>
</dbReference>
<evidence type="ECO:0000256" key="7">
    <source>
        <dbReference type="ARBA" id="ARBA00023268"/>
    </source>
</evidence>
<keyword evidence="14" id="KW-1185">Reference proteome</keyword>
<evidence type="ECO:0000256" key="1">
    <source>
        <dbReference type="ARBA" id="ARBA00022450"/>
    </source>
</evidence>
<dbReference type="Gene3D" id="3.30.70.3290">
    <property type="match status" value="1"/>
</dbReference>
<dbReference type="InterPro" id="IPR049900">
    <property type="entry name" value="PKS_mFAS_DH"/>
</dbReference>
<dbReference type="InterPro" id="IPR013968">
    <property type="entry name" value="PKS_KR"/>
</dbReference>
<dbReference type="SUPFAM" id="SSF47336">
    <property type="entry name" value="ACP-like"/>
    <property type="match status" value="1"/>
</dbReference>
<protein>
    <submittedName>
        <fullName evidence="13">Polyketide synthase</fullName>
    </submittedName>
</protein>
<name>A0AAD6CSR1_9EURO</name>
<reference evidence="13 14" key="1">
    <citation type="journal article" date="2023" name="IMA Fungus">
        <title>Comparative genomic study of the Penicillium genus elucidates a diverse pangenome and 15 lateral gene transfer events.</title>
        <authorList>
            <person name="Petersen C."/>
            <person name="Sorensen T."/>
            <person name="Nielsen M.R."/>
            <person name="Sondergaard T.E."/>
            <person name="Sorensen J.L."/>
            <person name="Fitzpatrick D.A."/>
            <person name="Frisvad J.C."/>
            <person name="Nielsen K.L."/>
        </authorList>
    </citation>
    <scope>NUCLEOTIDE SEQUENCE [LARGE SCALE GENOMIC DNA]</scope>
    <source>
        <strain evidence="13 14">IBT 35679</strain>
    </source>
</reference>
<dbReference type="Pfam" id="PF02801">
    <property type="entry name" value="Ketoacyl-synt_C"/>
    <property type="match status" value="1"/>
</dbReference>
<dbReference type="InterPro" id="IPR049552">
    <property type="entry name" value="PKS_DH_N"/>
</dbReference>
<dbReference type="Pfam" id="PF00109">
    <property type="entry name" value="ketoacyl-synt"/>
    <property type="match status" value="1"/>
</dbReference>
<dbReference type="GO" id="GO:0006633">
    <property type="term" value="P:fatty acid biosynthetic process"/>
    <property type="evidence" value="ECO:0007669"/>
    <property type="project" value="InterPro"/>
</dbReference>
<dbReference type="SUPFAM" id="SSF53335">
    <property type="entry name" value="S-adenosyl-L-methionine-dependent methyltransferases"/>
    <property type="match status" value="1"/>
</dbReference>
<feature type="domain" description="Ketosynthase family 3 (KS3)" evidence="11">
    <location>
        <begin position="15"/>
        <end position="441"/>
    </location>
</feature>
<dbReference type="InterPro" id="IPR013217">
    <property type="entry name" value="Methyltransf_12"/>
</dbReference>
<dbReference type="Gene3D" id="3.10.129.110">
    <property type="entry name" value="Polyketide synthase dehydratase"/>
    <property type="match status" value="1"/>
</dbReference>
<evidence type="ECO:0000256" key="4">
    <source>
        <dbReference type="ARBA" id="ARBA00022679"/>
    </source>
</evidence>
<keyword evidence="6" id="KW-0560">Oxidoreductase</keyword>
<dbReference type="Pfam" id="PF08659">
    <property type="entry name" value="KR"/>
    <property type="match status" value="1"/>
</dbReference>
<evidence type="ECO:0000259" key="11">
    <source>
        <dbReference type="PROSITE" id="PS52004"/>
    </source>
</evidence>
<dbReference type="SUPFAM" id="SSF55048">
    <property type="entry name" value="Probable ACP-binding domain of malonyl-CoA ACP transacylase"/>
    <property type="match status" value="1"/>
</dbReference>
<dbReference type="InterPro" id="IPR042104">
    <property type="entry name" value="PKS_dehydratase_sf"/>
</dbReference>
<dbReference type="InterPro" id="IPR050091">
    <property type="entry name" value="PKS_NRPS_Biosynth_Enz"/>
</dbReference>
<keyword evidence="1" id="KW-0596">Phosphopantetheine</keyword>
<dbReference type="InterPro" id="IPR032821">
    <property type="entry name" value="PKS_assoc"/>
</dbReference>
<feature type="active site" description="Proton acceptor; for dehydratase activity" evidence="9">
    <location>
        <position position="992"/>
    </location>
</feature>
<dbReference type="Gene3D" id="3.40.366.10">
    <property type="entry name" value="Malonyl-Coenzyme A Acyl Carrier Protein, domain 2"/>
    <property type="match status" value="1"/>
</dbReference>
<dbReference type="GO" id="GO:0004315">
    <property type="term" value="F:3-oxoacyl-[acyl-carrier-protein] synthase activity"/>
    <property type="evidence" value="ECO:0007669"/>
    <property type="project" value="InterPro"/>
</dbReference>
<keyword evidence="5" id="KW-0521">NADP</keyword>
<dbReference type="SMART" id="SM00822">
    <property type="entry name" value="PKS_KR"/>
    <property type="match status" value="1"/>
</dbReference>
<dbReference type="InterPro" id="IPR018201">
    <property type="entry name" value="Ketoacyl_synth_AS"/>
</dbReference>
<dbReference type="CDD" id="cd00833">
    <property type="entry name" value="PKS"/>
    <property type="match status" value="1"/>
</dbReference>
<dbReference type="EMBL" id="JAQIZZ010000006">
    <property type="protein sequence ID" value="KAJ5538070.1"/>
    <property type="molecule type" value="Genomic_DNA"/>
</dbReference>
<dbReference type="SUPFAM" id="SSF50129">
    <property type="entry name" value="GroES-like"/>
    <property type="match status" value="1"/>
</dbReference>
<feature type="region of interest" description="C-terminal hotdog fold" evidence="9">
    <location>
        <begin position="1118"/>
        <end position="1270"/>
    </location>
</feature>
<organism evidence="13 14">
    <name type="scientific">Penicillium frequentans</name>
    <dbReference type="NCBI Taxonomy" id="3151616"/>
    <lineage>
        <taxon>Eukaryota</taxon>
        <taxon>Fungi</taxon>
        <taxon>Dikarya</taxon>
        <taxon>Ascomycota</taxon>
        <taxon>Pezizomycotina</taxon>
        <taxon>Eurotiomycetes</taxon>
        <taxon>Eurotiomycetidae</taxon>
        <taxon>Eurotiales</taxon>
        <taxon>Aspergillaceae</taxon>
        <taxon>Penicillium</taxon>
    </lineage>
</organism>
<dbReference type="InterPro" id="IPR013154">
    <property type="entry name" value="ADH-like_N"/>
</dbReference>
<dbReference type="InterPro" id="IPR006162">
    <property type="entry name" value="Ppantetheine_attach_site"/>
</dbReference>
<evidence type="ECO:0000256" key="8">
    <source>
        <dbReference type="ARBA" id="ARBA00023315"/>
    </source>
</evidence>
<dbReference type="CDD" id="cd05195">
    <property type="entry name" value="enoyl_red"/>
    <property type="match status" value="1"/>
</dbReference>
<evidence type="ECO:0000256" key="2">
    <source>
        <dbReference type="ARBA" id="ARBA00022553"/>
    </source>
</evidence>
<dbReference type="InterPro" id="IPR020841">
    <property type="entry name" value="PKS_Beta-ketoAc_synthase_dom"/>
</dbReference>
<evidence type="ECO:0000256" key="9">
    <source>
        <dbReference type="PROSITE-ProRule" id="PRU01363"/>
    </source>
</evidence>
<keyword evidence="8" id="KW-0012">Acyltransferase</keyword>
<evidence type="ECO:0000313" key="14">
    <source>
        <dbReference type="Proteomes" id="UP001220324"/>
    </source>
</evidence>
<feature type="region of interest" description="N-terminal hotdog fold" evidence="9">
    <location>
        <begin position="960"/>
        <end position="1093"/>
    </location>
</feature>
<dbReference type="SMART" id="SM00826">
    <property type="entry name" value="PKS_DH"/>
    <property type="match status" value="1"/>
</dbReference>
<dbReference type="InterPro" id="IPR057326">
    <property type="entry name" value="KR_dom"/>
</dbReference>
<dbReference type="GO" id="GO:0016491">
    <property type="term" value="F:oxidoreductase activity"/>
    <property type="evidence" value="ECO:0007669"/>
    <property type="project" value="UniProtKB-KW"/>
</dbReference>
<dbReference type="Proteomes" id="UP001220324">
    <property type="component" value="Unassembled WGS sequence"/>
</dbReference>
<evidence type="ECO:0000259" key="10">
    <source>
        <dbReference type="PROSITE" id="PS50075"/>
    </source>
</evidence>
<feature type="domain" description="PKS/mFAS DH" evidence="12">
    <location>
        <begin position="960"/>
        <end position="1270"/>
    </location>
</feature>
<dbReference type="Gene3D" id="3.90.180.10">
    <property type="entry name" value="Medium-chain alcohol dehydrogenases, catalytic domain"/>
    <property type="match status" value="1"/>
</dbReference>
<dbReference type="GO" id="GO:0008168">
    <property type="term" value="F:methyltransferase activity"/>
    <property type="evidence" value="ECO:0007669"/>
    <property type="project" value="UniProtKB-KW"/>
</dbReference>
<dbReference type="Pfam" id="PF14765">
    <property type="entry name" value="PS-DH"/>
    <property type="match status" value="1"/>
</dbReference>
<dbReference type="InterPro" id="IPR020843">
    <property type="entry name" value="ER"/>
</dbReference>
<dbReference type="InterPro" id="IPR049551">
    <property type="entry name" value="PKS_DH_C"/>
</dbReference>
<evidence type="ECO:0000313" key="13">
    <source>
        <dbReference type="EMBL" id="KAJ5538070.1"/>
    </source>
</evidence>
<dbReference type="GO" id="GO:1901336">
    <property type="term" value="P:lactone biosynthetic process"/>
    <property type="evidence" value="ECO:0007669"/>
    <property type="project" value="UniProtKB-ARBA"/>
</dbReference>
<dbReference type="InterPro" id="IPR014030">
    <property type="entry name" value="Ketoacyl_synth_N"/>
</dbReference>